<dbReference type="Gene3D" id="2.160.20.10">
    <property type="entry name" value="Single-stranded right-handed beta-helix, Pectin lyase-like"/>
    <property type="match status" value="1"/>
</dbReference>
<dbReference type="OrthoDB" id="5931607at2"/>
<dbReference type="GO" id="GO:0016829">
    <property type="term" value="F:lyase activity"/>
    <property type="evidence" value="ECO:0007669"/>
    <property type="project" value="UniProtKB-KW"/>
</dbReference>
<dbReference type="RefSeq" id="WP_132000108.1">
    <property type="nucleotide sequence ID" value="NZ_SLWQ01000014.1"/>
</dbReference>
<feature type="signal peptide" evidence="1">
    <location>
        <begin position="1"/>
        <end position="35"/>
    </location>
</feature>
<keyword evidence="3" id="KW-0456">Lyase</keyword>
<organism evidence="3 4">
    <name type="scientific">Dokdonella fugitiva</name>
    <dbReference type="NCBI Taxonomy" id="328517"/>
    <lineage>
        <taxon>Bacteria</taxon>
        <taxon>Pseudomonadati</taxon>
        <taxon>Pseudomonadota</taxon>
        <taxon>Gammaproteobacteria</taxon>
        <taxon>Lysobacterales</taxon>
        <taxon>Rhodanobacteraceae</taxon>
        <taxon>Dokdonella</taxon>
    </lineage>
</organism>
<dbReference type="Proteomes" id="UP000294862">
    <property type="component" value="Unassembled WGS sequence"/>
</dbReference>
<reference evidence="3 4" key="1">
    <citation type="journal article" date="2015" name="Stand. Genomic Sci.">
        <title>Genomic Encyclopedia of Bacterial and Archaeal Type Strains, Phase III: the genomes of soil and plant-associated and newly described type strains.</title>
        <authorList>
            <person name="Whitman W.B."/>
            <person name="Woyke T."/>
            <person name="Klenk H.P."/>
            <person name="Zhou Y."/>
            <person name="Lilburn T.G."/>
            <person name="Beck B.J."/>
            <person name="De Vos P."/>
            <person name="Vandamme P."/>
            <person name="Eisen J.A."/>
            <person name="Garrity G."/>
            <person name="Hugenholtz P."/>
            <person name="Kyrpides N.C."/>
        </authorList>
    </citation>
    <scope>NUCLEOTIDE SEQUENCE [LARGE SCALE GENOMIC DNA]</scope>
    <source>
        <strain evidence="3 4">A3</strain>
    </source>
</reference>
<evidence type="ECO:0000259" key="2">
    <source>
        <dbReference type="Pfam" id="PF13229"/>
    </source>
</evidence>
<proteinExistence type="predicted"/>
<feature type="domain" description="Right handed beta helix" evidence="2">
    <location>
        <begin position="130"/>
        <end position="271"/>
    </location>
</feature>
<sequence length="375" mass="38890">MTTWAWRRGCERFGVLRGGCMAAAAMLLVAIPAHAAIFCIDPVDVPIGQTITDVIQASLQEARQNQEADAIRFRSALILLSHDLVYDAMDGEPAISISGGWNVGCTVRSGPATVLHGQGTARPLALLLRAGSHVTLSHLILHGGLGGSIVNAGGGLFVGGASGSEPATVAVDSVRFSANTALYGGGMFASGNVTVSLRNNVFVDNQGFMASAVHFESLAGEIYITNNTITNNVVTGDAMPLQGAASAAMYVESSGMLHFNNNILWDNPGSDAALVLGSVASELIANDLESYAGFPPAIYEMNRSVDPQFAPCGVPCFDRPILSTSPLVDAGFDAPAGGLPALDILGLPRKMGAHVDIGAYELDEIFVDGFDSASP</sequence>
<gene>
    <name evidence="3" type="ORF">EV148_1144</name>
</gene>
<comment type="caution">
    <text evidence="3">The sequence shown here is derived from an EMBL/GenBank/DDBJ whole genome shotgun (WGS) entry which is preliminary data.</text>
</comment>
<dbReference type="Pfam" id="PF13229">
    <property type="entry name" value="Beta_helix"/>
    <property type="match status" value="1"/>
</dbReference>
<dbReference type="SUPFAM" id="SSF51126">
    <property type="entry name" value="Pectin lyase-like"/>
    <property type="match status" value="1"/>
</dbReference>
<protein>
    <submittedName>
        <fullName evidence="3">Parallel beta helix pectate lyase-like protein</fullName>
    </submittedName>
</protein>
<keyword evidence="4" id="KW-1185">Reference proteome</keyword>
<accession>A0A4R2HWY1</accession>
<dbReference type="InterPro" id="IPR012334">
    <property type="entry name" value="Pectin_lyas_fold"/>
</dbReference>
<evidence type="ECO:0000313" key="3">
    <source>
        <dbReference type="EMBL" id="TCO36083.1"/>
    </source>
</evidence>
<dbReference type="InterPro" id="IPR011050">
    <property type="entry name" value="Pectin_lyase_fold/virulence"/>
</dbReference>
<keyword evidence="1" id="KW-0732">Signal</keyword>
<dbReference type="AlphaFoldDB" id="A0A4R2HWY1"/>
<dbReference type="InterPro" id="IPR039448">
    <property type="entry name" value="Beta_helix"/>
</dbReference>
<dbReference type="NCBIfam" id="NF041518">
    <property type="entry name" value="choice_anch_Q"/>
    <property type="match status" value="1"/>
</dbReference>
<feature type="chain" id="PRO_5020430082" evidence="1">
    <location>
        <begin position="36"/>
        <end position="375"/>
    </location>
</feature>
<dbReference type="InterPro" id="IPR059226">
    <property type="entry name" value="Choice_anch_Q_dom"/>
</dbReference>
<name>A0A4R2HWY1_9GAMM</name>
<evidence type="ECO:0000313" key="4">
    <source>
        <dbReference type="Proteomes" id="UP000294862"/>
    </source>
</evidence>
<evidence type="ECO:0000256" key="1">
    <source>
        <dbReference type="SAM" id="SignalP"/>
    </source>
</evidence>
<dbReference type="EMBL" id="SLWQ01000014">
    <property type="protein sequence ID" value="TCO36083.1"/>
    <property type="molecule type" value="Genomic_DNA"/>
</dbReference>